<keyword evidence="5" id="KW-0539">Nucleus</keyword>
<dbReference type="GO" id="GO:0008270">
    <property type="term" value="F:zinc ion binding"/>
    <property type="evidence" value="ECO:0007669"/>
    <property type="project" value="UniProtKB-KW"/>
</dbReference>
<dbReference type="SUPFAM" id="SSF55729">
    <property type="entry name" value="Acyl-CoA N-acyltransferases (Nat)"/>
    <property type="match status" value="1"/>
</dbReference>
<dbReference type="InterPro" id="IPR005380">
    <property type="entry name" value="XS_domain"/>
</dbReference>
<comment type="caution">
    <text evidence="9">The sequence shown here is derived from an EMBL/GenBank/DDBJ whole genome shotgun (WGS) entry which is preliminary data.</text>
</comment>
<dbReference type="Gene3D" id="3.30.70.2890">
    <property type="entry name" value="XS domain"/>
    <property type="match status" value="1"/>
</dbReference>
<gene>
    <name evidence="9" type="ORF">LITE_LOCUS49250</name>
</gene>
<feature type="compositionally biased region" description="Pro residues" evidence="7">
    <location>
        <begin position="1612"/>
        <end position="1637"/>
    </location>
</feature>
<dbReference type="PROSITE" id="PS01359">
    <property type="entry name" value="ZF_PHD_1"/>
    <property type="match status" value="1"/>
</dbReference>
<dbReference type="Pfam" id="PF03468">
    <property type="entry name" value="XS"/>
    <property type="match status" value="1"/>
</dbReference>
<reference evidence="9" key="1">
    <citation type="submission" date="2022-08" db="EMBL/GenBank/DDBJ databases">
        <authorList>
            <person name="Gutierrez-Valencia J."/>
        </authorList>
    </citation>
    <scope>NUCLEOTIDE SEQUENCE</scope>
</reference>
<protein>
    <recommendedName>
        <fullName evidence="8">PHD-type domain-containing protein</fullName>
    </recommendedName>
</protein>
<dbReference type="PANTHER" id="PTHR46508">
    <property type="entry name" value="PHD FINGER FAMILY PROTEIN"/>
    <property type="match status" value="1"/>
</dbReference>
<evidence type="ECO:0000256" key="1">
    <source>
        <dbReference type="ARBA" id="ARBA00004123"/>
    </source>
</evidence>
<dbReference type="Pfam" id="PF00628">
    <property type="entry name" value="PHD"/>
    <property type="match status" value="1"/>
</dbReference>
<evidence type="ECO:0000256" key="2">
    <source>
        <dbReference type="ARBA" id="ARBA00022723"/>
    </source>
</evidence>
<keyword evidence="2" id="KW-0479">Metal-binding</keyword>
<keyword evidence="3 6" id="KW-0863">Zinc-finger</keyword>
<dbReference type="EMBL" id="CAMGYJ010000011">
    <property type="protein sequence ID" value="CAI0559495.1"/>
    <property type="molecule type" value="Genomic_DNA"/>
</dbReference>
<feature type="region of interest" description="Disordered" evidence="7">
    <location>
        <begin position="1538"/>
        <end position="1637"/>
    </location>
</feature>
<comment type="subcellular location">
    <subcellularLocation>
        <location evidence="1">Nucleus</location>
    </subcellularLocation>
</comment>
<dbReference type="Pfam" id="PF23209">
    <property type="entry name" value="IDM1_C"/>
    <property type="match status" value="1"/>
</dbReference>
<dbReference type="InterPro" id="IPR019786">
    <property type="entry name" value="Zinc_finger_PHD-type_CS"/>
</dbReference>
<dbReference type="Gene3D" id="3.30.40.10">
    <property type="entry name" value="Zinc/RING finger domain, C3HC4 (zinc finger)"/>
    <property type="match status" value="1"/>
</dbReference>
<dbReference type="CDD" id="cd15532">
    <property type="entry name" value="PHD2_CHD_II"/>
    <property type="match status" value="1"/>
</dbReference>
<dbReference type="InterPro" id="IPR056511">
    <property type="entry name" value="IDM1_C"/>
</dbReference>
<keyword evidence="10" id="KW-1185">Reference proteome</keyword>
<evidence type="ECO:0000256" key="5">
    <source>
        <dbReference type="ARBA" id="ARBA00023242"/>
    </source>
</evidence>
<feature type="compositionally biased region" description="Low complexity" evidence="7">
    <location>
        <begin position="364"/>
        <end position="376"/>
    </location>
</feature>
<dbReference type="InterPro" id="IPR001965">
    <property type="entry name" value="Znf_PHD"/>
</dbReference>
<dbReference type="SUPFAM" id="SSF57903">
    <property type="entry name" value="FYVE/PHD zinc finger"/>
    <property type="match status" value="1"/>
</dbReference>
<proteinExistence type="predicted"/>
<name>A0AAV0RPE8_9ROSI</name>
<evidence type="ECO:0000256" key="7">
    <source>
        <dbReference type="SAM" id="MobiDB-lite"/>
    </source>
</evidence>
<feature type="region of interest" description="Disordered" evidence="7">
    <location>
        <begin position="1046"/>
        <end position="1105"/>
    </location>
</feature>
<dbReference type="GO" id="GO:0031047">
    <property type="term" value="P:regulatory ncRNA-mediated gene silencing"/>
    <property type="evidence" value="ECO:0007669"/>
    <property type="project" value="InterPro"/>
</dbReference>
<evidence type="ECO:0000256" key="4">
    <source>
        <dbReference type="ARBA" id="ARBA00022833"/>
    </source>
</evidence>
<dbReference type="InterPro" id="IPR019787">
    <property type="entry name" value="Znf_PHD-finger"/>
</dbReference>
<dbReference type="InterPro" id="IPR011011">
    <property type="entry name" value="Znf_FYVE_PHD"/>
</dbReference>
<feature type="compositionally biased region" description="Polar residues" evidence="7">
    <location>
        <begin position="1252"/>
        <end position="1263"/>
    </location>
</feature>
<feature type="compositionally biased region" description="Basic and acidic residues" evidence="7">
    <location>
        <begin position="523"/>
        <end position="538"/>
    </location>
</feature>
<dbReference type="Pfam" id="PF16135">
    <property type="entry name" value="TDBD"/>
    <property type="match status" value="1"/>
</dbReference>
<dbReference type="SMART" id="SM00249">
    <property type="entry name" value="PHD"/>
    <property type="match status" value="1"/>
</dbReference>
<feature type="compositionally biased region" description="Polar residues" evidence="7">
    <location>
        <begin position="342"/>
        <end position="351"/>
    </location>
</feature>
<dbReference type="InterPro" id="IPR038588">
    <property type="entry name" value="XS_domain_sf"/>
</dbReference>
<feature type="compositionally biased region" description="Polar residues" evidence="7">
    <location>
        <begin position="1"/>
        <end position="10"/>
    </location>
</feature>
<dbReference type="GO" id="GO:0005634">
    <property type="term" value="C:nucleus"/>
    <property type="evidence" value="ECO:0007669"/>
    <property type="project" value="UniProtKB-SubCell"/>
</dbReference>
<feature type="region of interest" description="Disordered" evidence="7">
    <location>
        <begin position="1145"/>
        <end position="1190"/>
    </location>
</feature>
<keyword evidence="4" id="KW-0862">Zinc</keyword>
<feature type="region of interest" description="Disordered" evidence="7">
    <location>
        <begin position="1"/>
        <end position="113"/>
    </location>
</feature>
<feature type="region of interest" description="Disordered" evidence="7">
    <location>
        <begin position="483"/>
        <end position="592"/>
    </location>
</feature>
<evidence type="ECO:0000259" key="8">
    <source>
        <dbReference type="PROSITE" id="PS50016"/>
    </source>
</evidence>
<evidence type="ECO:0000256" key="6">
    <source>
        <dbReference type="PROSITE-ProRule" id="PRU00146"/>
    </source>
</evidence>
<dbReference type="Pfam" id="PF22970">
    <property type="entry name" value="DUF7028"/>
    <property type="match status" value="1"/>
</dbReference>
<sequence length="2044" mass="225265">MENGRRSGQPSGYLVKSKGPSGCLIVRKKGSDGVGGAGSSGSRRLFESKKEKKRPRLDFSDSGSSDELLMRSQPRLAPDTSRIRNGVSGFDAGVEGKSGVARKRSKGEGGRRSEMDGIVRDSLIDRTRTRLDVYDLDDHEGRRGGIDSRRFYGSMSVGRGSIERDYDSGSSRDALRGNRQASYFERASGFTRGNPSAREGVRLPAPVLRDDYESEQPIRVQGKNGVLKVMVNKKKKFGGSLNGHSAMELEEVRKAVRTKEFSNKNVLMHPSYYTESKMIDKAIPCIGREKKPMNLLNSMKSEEDNVSDQDSGDSGILLTKKGNMRAKFAEPSNSQKMLFSTKASVSTGMNSDDSDTSLKLRPKSSGGLRSRSGTSVGDEKTTPGKLLPSKVNEGKLKRGSGTEKQKLRERIRGMLVDAGWTIDYRPRRNRDYLDAVYISPAGTAYWSIIKAYDALLKQLNEDEEVVKAKVECSQITPLPDELLSQLTRNTRKKMEKEMRKKQRDSRQSENASEALARKASSSRYDEESMDSHSQEEKLSSFIKQSGNSIKGKLHCNSSTSVTSKGHHSMHTLHVNGDKFSSGHNSHHGRKSRKLGRCTLLIRRSNQGLNSDGDGFVPYTGKRTLLSWLVDSGAVQLSQKVRYMNRRRTKILLEGWVTRDGIHCGCCSKILTVSKFEIHAGSKLRQPFQNIYLDSGVSLLDCQIDAWNRKEASENIGFHSVDIDGDDPNDDTCALCGDGGDLICCDGCPSTFHQSCLGIEMLPPGVWRCPNCTCKFCGLASDNLVDEDDPTVSALPTCSLCTRKYHESCIKDMDAATVEGDSSKSCFCSQKCRELFDQLLKYLGVKHELEAGFSWSLIRRTDFDLDISLQGLPQRVEGNSKLAVAFSVMDECFLPITDRRSGINLIHGVLYNCGSNFNRLNYSGFFALILERGDEIISAASIRLHGTELAEMPFIGTRHIYRRQGMCRRLFSAVESVLHSLKVEKLIIPAISELMHTWTEVFGFTSLDESLKQDLKSMNTMVFPGVDMLQKQLLQQEHVEKMNTNEGVKEMGSNGDKCMDNGSADSGSAGDYLNESDSGGLELDNGEAKVGELSREKSDTSGLDASAHSTKSFLDAPHKIKHSVSSDSGLVDKKLDKSRISNLKSAAGENGDISSHAHPDNQFLLPISSDNVSGMSASPDASHGHKQPVNGEEANCVDESASVANHLRMPNVTSSRREKVTEAVHNLGENGTDDAQAFNLLSESTSEDEYKGSFSTEQTKSSSDFQKDSEPTNVDAPQEEYQVGSGLEATNHPEASYEHGFDTDASEGYNDCLMKDLPDPALSVFANDRTIFTSWTIFSWPLQLLKYSLMDSLAASAFCLNLALSLGSSCSDSHSIFTTSLAEFRQGRRDPVRRQTGYCRNSTGEQDSPTSLRNLILSQLLICESDDEIVIWKFDSEAGSGMNGKAAKLAAVGAIVLPSIPVRQLAPIARFRSDISAYVIFFFESIRMEMDIAVILRNREGQETRSLTRAPLSSAAVIQTPVNFDSSNRRQFSRSCRNPLLLPDMTNSSQQKSSSLKPSSYASASQRKSRWESSSSAAADASNPPSGSKSNLPKPAKPHSNSKPSPKLKTGPSPKPTAPPEALAPPPGAAFPFPDFGPPPTPTYGFHMLERRTIVLADGSVRSYFALPPDYQNLPPSRFVTPRQLPTGGDLRFPPMSPEGLGFRDGNQGRDQNHSAAMKRKHAGGGEDEFKFSDNPNGFHSAGAGPNSPFMRGDELRPGKFMRIGGDSAGMIHKHLEVDQNKLKTAFLHFAKVINDSEAERRRYLENGKHGRIPCVACNRSKDFPDVHALIMHTYNSEKAESRVDHLGLHKALCVLMGWNFTKIPDSSRAYQFLPAHEAAANQNDVIVWPPLVIIHNTVTGRGKDGRLEGLGNKVMDGKIRALGFPGGKSKSLYGRDGHQGMTLVKYSGDMSGLKEAVQLSDHFAVQNHGRITWERIQPVTLGRDDDERNPNFVKVDHRSGDKTRILYGYLATAADLHRLDFETRRKVTIESLREYQQVSHPRPR</sequence>
<feature type="compositionally biased region" description="Basic and acidic residues" evidence="7">
    <location>
        <begin position="392"/>
        <end position="405"/>
    </location>
</feature>
<dbReference type="InterPro" id="IPR032308">
    <property type="entry name" value="TDBD"/>
</dbReference>
<feature type="region of interest" description="Disordered" evidence="7">
    <location>
        <begin position="1243"/>
        <end position="1282"/>
    </location>
</feature>
<feature type="compositionally biased region" description="Low complexity" evidence="7">
    <location>
        <begin position="1547"/>
        <end position="1587"/>
    </location>
</feature>
<dbReference type="PROSITE" id="PS50016">
    <property type="entry name" value="ZF_PHD_2"/>
    <property type="match status" value="1"/>
</dbReference>
<feature type="domain" description="PHD-type" evidence="8">
    <location>
        <begin position="729"/>
        <end position="774"/>
    </location>
</feature>
<dbReference type="InterPro" id="IPR016181">
    <property type="entry name" value="Acyl_CoA_acyltransferase"/>
</dbReference>
<organism evidence="9 10">
    <name type="scientific">Linum tenue</name>
    <dbReference type="NCBI Taxonomy" id="586396"/>
    <lineage>
        <taxon>Eukaryota</taxon>
        <taxon>Viridiplantae</taxon>
        <taxon>Streptophyta</taxon>
        <taxon>Embryophyta</taxon>
        <taxon>Tracheophyta</taxon>
        <taxon>Spermatophyta</taxon>
        <taxon>Magnoliopsida</taxon>
        <taxon>eudicotyledons</taxon>
        <taxon>Gunneridae</taxon>
        <taxon>Pentapetalae</taxon>
        <taxon>rosids</taxon>
        <taxon>fabids</taxon>
        <taxon>Malpighiales</taxon>
        <taxon>Linaceae</taxon>
        <taxon>Linum</taxon>
    </lineage>
</organism>
<evidence type="ECO:0000313" key="10">
    <source>
        <dbReference type="Proteomes" id="UP001154282"/>
    </source>
</evidence>
<evidence type="ECO:0000313" key="9">
    <source>
        <dbReference type="EMBL" id="CAI0559495.1"/>
    </source>
</evidence>
<feature type="region of interest" description="Disordered" evidence="7">
    <location>
        <begin position="342"/>
        <end position="405"/>
    </location>
</feature>
<feature type="region of interest" description="Disordered" evidence="7">
    <location>
        <begin position="1701"/>
        <end position="1751"/>
    </location>
</feature>
<accession>A0AAV0RPE8</accession>
<evidence type="ECO:0000256" key="3">
    <source>
        <dbReference type="ARBA" id="ARBA00022771"/>
    </source>
</evidence>
<dbReference type="Proteomes" id="UP001154282">
    <property type="component" value="Unassembled WGS sequence"/>
</dbReference>
<dbReference type="InterPro" id="IPR054292">
    <property type="entry name" value="DUF7028"/>
</dbReference>
<dbReference type="PANTHER" id="PTHR46508:SF3">
    <property type="entry name" value="ACYL-COA N-ACYLTRANSFERASE WITH RING_FYVE_PHD-TYPE ZINC FINGER PROTEIN"/>
    <property type="match status" value="1"/>
</dbReference>
<feature type="compositionally biased region" description="Basic and acidic residues" evidence="7">
    <location>
        <begin position="1085"/>
        <end position="1098"/>
    </location>
</feature>
<dbReference type="InterPro" id="IPR013083">
    <property type="entry name" value="Znf_RING/FYVE/PHD"/>
</dbReference>
<dbReference type="CDD" id="cd04301">
    <property type="entry name" value="NAT_SF"/>
    <property type="match status" value="1"/>
</dbReference>